<keyword evidence="1" id="KW-0805">Transcription regulation</keyword>
<dbReference type="PRINTS" id="PR00455">
    <property type="entry name" value="HTHTETR"/>
</dbReference>
<evidence type="ECO:0000313" key="7">
    <source>
        <dbReference type="Proteomes" id="UP001320766"/>
    </source>
</evidence>
<proteinExistence type="predicted"/>
<dbReference type="InterPro" id="IPR023772">
    <property type="entry name" value="DNA-bd_HTH_TetR-type_CS"/>
</dbReference>
<evidence type="ECO:0000313" key="6">
    <source>
        <dbReference type="EMBL" id="MCP2347119.1"/>
    </source>
</evidence>
<dbReference type="PANTHER" id="PTHR30055">
    <property type="entry name" value="HTH-TYPE TRANSCRIPTIONAL REGULATOR RUTR"/>
    <property type="match status" value="1"/>
</dbReference>
<dbReference type="Gene3D" id="1.10.357.10">
    <property type="entry name" value="Tetracycline Repressor, domain 2"/>
    <property type="match status" value="1"/>
</dbReference>
<dbReference type="InterPro" id="IPR049445">
    <property type="entry name" value="TetR_SbtR-like_C"/>
</dbReference>
<dbReference type="SUPFAM" id="SSF46689">
    <property type="entry name" value="Homeodomain-like"/>
    <property type="match status" value="1"/>
</dbReference>
<evidence type="ECO:0000256" key="4">
    <source>
        <dbReference type="PROSITE-ProRule" id="PRU00335"/>
    </source>
</evidence>
<dbReference type="PROSITE" id="PS50977">
    <property type="entry name" value="HTH_TETR_2"/>
    <property type="match status" value="1"/>
</dbReference>
<dbReference type="InterPro" id="IPR050109">
    <property type="entry name" value="HTH-type_TetR-like_transc_reg"/>
</dbReference>
<dbReference type="RefSeq" id="WP_253769862.1">
    <property type="nucleotide sequence ID" value="NZ_BAAAVE010000022.1"/>
</dbReference>
<accession>A0ABT1K277</accession>
<sequence>MTEEVTHNLRADAQENRDKILDAARALFSERGLEVTMREVARRAGVGPATLYRRFPTKQALIDNVFADELRACRQIVTDGCADPDPWRGFSSVVEGLSVLNVRNRGFVDAFMSANPEAPVFAHHRAELLRRLGALASRAKRAGQLRHDFAIDDLVLILLAGRGLSSTRPTTRTVAARRFAALALDAFRENATNGTLPRKPSLAEEAVCRSGGVRATAWVVSRGPTPW</sequence>
<name>A0ABT1K277_9ACTN</name>
<dbReference type="InterPro" id="IPR036271">
    <property type="entry name" value="Tet_transcr_reg_TetR-rel_C_sf"/>
</dbReference>
<evidence type="ECO:0000256" key="3">
    <source>
        <dbReference type="ARBA" id="ARBA00023163"/>
    </source>
</evidence>
<keyword evidence="2 4" id="KW-0238">DNA-binding</keyword>
<evidence type="ECO:0000259" key="5">
    <source>
        <dbReference type="PROSITE" id="PS50977"/>
    </source>
</evidence>
<dbReference type="Pfam" id="PF00440">
    <property type="entry name" value="TetR_N"/>
    <property type="match status" value="1"/>
</dbReference>
<evidence type="ECO:0000256" key="1">
    <source>
        <dbReference type="ARBA" id="ARBA00023015"/>
    </source>
</evidence>
<protein>
    <submittedName>
        <fullName evidence="6">AcrR family transcriptional regulator</fullName>
    </submittedName>
</protein>
<keyword evidence="3" id="KW-0804">Transcription</keyword>
<evidence type="ECO:0000256" key="2">
    <source>
        <dbReference type="ARBA" id="ARBA00023125"/>
    </source>
</evidence>
<dbReference type="PANTHER" id="PTHR30055:SF234">
    <property type="entry name" value="HTH-TYPE TRANSCRIPTIONAL REGULATOR BETI"/>
    <property type="match status" value="1"/>
</dbReference>
<dbReference type="InterPro" id="IPR001647">
    <property type="entry name" value="HTH_TetR"/>
</dbReference>
<feature type="DNA-binding region" description="H-T-H motif" evidence="4">
    <location>
        <begin position="36"/>
        <end position="55"/>
    </location>
</feature>
<comment type="caution">
    <text evidence="6">The sequence shown here is derived from an EMBL/GenBank/DDBJ whole genome shotgun (WGS) entry which is preliminary data.</text>
</comment>
<dbReference type="Proteomes" id="UP001320766">
    <property type="component" value="Unassembled WGS sequence"/>
</dbReference>
<organism evidence="6 7">
    <name type="scientific">Nonomuraea roseoviolacea subsp. carminata</name>
    <dbReference type="NCBI Taxonomy" id="160689"/>
    <lineage>
        <taxon>Bacteria</taxon>
        <taxon>Bacillati</taxon>
        <taxon>Actinomycetota</taxon>
        <taxon>Actinomycetes</taxon>
        <taxon>Streptosporangiales</taxon>
        <taxon>Streptosporangiaceae</taxon>
        <taxon>Nonomuraea</taxon>
    </lineage>
</organism>
<reference evidence="6 7" key="1">
    <citation type="submission" date="2022-06" db="EMBL/GenBank/DDBJ databases">
        <title>Sequencing the genomes of 1000 actinobacteria strains.</title>
        <authorList>
            <person name="Klenk H.-P."/>
        </authorList>
    </citation>
    <scope>NUCLEOTIDE SEQUENCE [LARGE SCALE GENOMIC DNA]</scope>
    <source>
        <strain evidence="6 7">DSM 44170</strain>
    </source>
</reference>
<gene>
    <name evidence="6" type="ORF">HD595_003241</name>
</gene>
<dbReference type="PROSITE" id="PS01081">
    <property type="entry name" value="HTH_TETR_1"/>
    <property type="match status" value="1"/>
</dbReference>
<dbReference type="InterPro" id="IPR009057">
    <property type="entry name" value="Homeodomain-like_sf"/>
</dbReference>
<dbReference type="Pfam" id="PF21597">
    <property type="entry name" value="TetR_C_43"/>
    <property type="match status" value="1"/>
</dbReference>
<keyword evidence="7" id="KW-1185">Reference proteome</keyword>
<dbReference type="SUPFAM" id="SSF48498">
    <property type="entry name" value="Tetracyclin repressor-like, C-terminal domain"/>
    <property type="match status" value="1"/>
</dbReference>
<feature type="domain" description="HTH tetR-type" evidence="5">
    <location>
        <begin position="14"/>
        <end position="73"/>
    </location>
</feature>
<dbReference type="EMBL" id="JAMZEC010000001">
    <property type="protein sequence ID" value="MCP2347119.1"/>
    <property type="molecule type" value="Genomic_DNA"/>
</dbReference>